<dbReference type="Proteomes" id="UP000325161">
    <property type="component" value="Chromosome"/>
</dbReference>
<dbReference type="Gene3D" id="1.20.58.320">
    <property type="entry name" value="TPR-like"/>
    <property type="match status" value="1"/>
</dbReference>
<protein>
    <submittedName>
        <fullName evidence="1">DUF924 domain-containing protein</fullName>
    </submittedName>
</protein>
<dbReference type="InterPro" id="IPR010323">
    <property type="entry name" value="DUF924"/>
</dbReference>
<dbReference type="OrthoDB" id="7593450at2"/>
<organism evidence="1 2">
    <name type="scientific">Pigmentiphaga aceris</name>
    <dbReference type="NCBI Taxonomy" id="1940612"/>
    <lineage>
        <taxon>Bacteria</taxon>
        <taxon>Pseudomonadati</taxon>
        <taxon>Pseudomonadota</taxon>
        <taxon>Betaproteobacteria</taxon>
        <taxon>Burkholderiales</taxon>
        <taxon>Alcaligenaceae</taxon>
        <taxon>Pigmentiphaga</taxon>
    </lineage>
</organism>
<dbReference type="Pfam" id="PF06041">
    <property type="entry name" value="DUF924"/>
    <property type="match status" value="1"/>
</dbReference>
<dbReference type="SUPFAM" id="SSF48452">
    <property type="entry name" value="TPR-like"/>
    <property type="match status" value="1"/>
</dbReference>
<proteinExistence type="predicted"/>
<dbReference type="Gene3D" id="1.25.40.10">
    <property type="entry name" value="Tetratricopeptide repeat domain"/>
    <property type="match status" value="1"/>
</dbReference>
<gene>
    <name evidence="1" type="ORF">FXN63_01090</name>
</gene>
<evidence type="ECO:0000313" key="2">
    <source>
        <dbReference type="Proteomes" id="UP000325161"/>
    </source>
</evidence>
<dbReference type="AlphaFoldDB" id="A0A5C0ATG1"/>
<keyword evidence="2" id="KW-1185">Reference proteome</keyword>
<dbReference type="KEGG" id="pacr:FXN63_01090"/>
<dbReference type="InterPro" id="IPR011990">
    <property type="entry name" value="TPR-like_helical_dom_sf"/>
</dbReference>
<dbReference type="RefSeq" id="WP_148812024.1">
    <property type="nucleotide sequence ID" value="NZ_CP043046.1"/>
</dbReference>
<dbReference type="EMBL" id="CP043046">
    <property type="protein sequence ID" value="QEI04583.1"/>
    <property type="molecule type" value="Genomic_DNA"/>
</dbReference>
<sequence>MSASVAQDIRPWQAVLDFWFLPAGDAGHLASREVWFRKDPAFDAEIRTRFERLIQQAVDGGLQDWEAEPRGALARIVLLDQFTRNIWRDTPQAFSGDAVALKAAQQAVDAGHDLAVSPVERAFFYLPFEHAEDLNLQDRSVALFTALTSADPNAALLLDYAHRHRDVIKQFDRFPHRNRILGRTNTPEEVVYLAQPGAGF</sequence>
<reference evidence="1 2" key="1">
    <citation type="submission" date="2019-08" db="EMBL/GenBank/DDBJ databases">
        <title>Amphibian skin-associated Pigmentiphaga: genome sequence and occurrence across geography and hosts.</title>
        <authorList>
            <person name="Bletz M.C."/>
            <person name="Bunk B."/>
            <person name="Sproeer C."/>
            <person name="Biwer P."/>
            <person name="Reiter S."/>
            <person name="Rabemananjara F.C.E."/>
            <person name="Schulz S."/>
            <person name="Overmann J."/>
            <person name="Vences M."/>
        </authorList>
    </citation>
    <scope>NUCLEOTIDE SEQUENCE [LARGE SCALE GENOMIC DNA]</scope>
    <source>
        <strain evidence="1 2">Mada1488</strain>
    </source>
</reference>
<evidence type="ECO:0000313" key="1">
    <source>
        <dbReference type="EMBL" id="QEI04583.1"/>
    </source>
</evidence>
<accession>A0A5C0ATG1</accession>
<name>A0A5C0ATG1_9BURK</name>